<feature type="non-terminal residue" evidence="1">
    <location>
        <position position="1"/>
    </location>
</feature>
<evidence type="ECO:0000313" key="2">
    <source>
        <dbReference type="Proteomes" id="UP000054279"/>
    </source>
</evidence>
<gene>
    <name evidence="1" type="ORF">M422DRAFT_99930</name>
</gene>
<name>A0A0C9UEV5_SPHS4</name>
<organism evidence="1 2">
    <name type="scientific">Sphaerobolus stellatus (strain SS14)</name>
    <dbReference type="NCBI Taxonomy" id="990650"/>
    <lineage>
        <taxon>Eukaryota</taxon>
        <taxon>Fungi</taxon>
        <taxon>Dikarya</taxon>
        <taxon>Basidiomycota</taxon>
        <taxon>Agaricomycotina</taxon>
        <taxon>Agaricomycetes</taxon>
        <taxon>Phallomycetidae</taxon>
        <taxon>Geastrales</taxon>
        <taxon>Sphaerobolaceae</taxon>
        <taxon>Sphaerobolus</taxon>
    </lineage>
</organism>
<accession>A0A0C9UEV5</accession>
<protein>
    <recommendedName>
        <fullName evidence="3">F-box domain-containing protein</fullName>
    </recommendedName>
</protein>
<proteinExistence type="predicted"/>
<keyword evidence="2" id="KW-1185">Reference proteome</keyword>
<dbReference type="AlphaFoldDB" id="A0A0C9UEV5"/>
<dbReference type="Proteomes" id="UP000054279">
    <property type="component" value="Unassembled WGS sequence"/>
</dbReference>
<dbReference type="HOGENOM" id="CLU_189352_0_0_1"/>
<sequence>LLDLPLELLEWAISCIELPNDLLYLACTCRALSKLVIPHHLEYRHIRTDASNQTLWDHLASKPGLASRVHHLELRDFMLKDEHPWP</sequence>
<dbReference type="EMBL" id="KN837553">
    <property type="protein sequence ID" value="KIJ23976.1"/>
    <property type="molecule type" value="Genomic_DNA"/>
</dbReference>
<feature type="non-terminal residue" evidence="1">
    <location>
        <position position="86"/>
    </location>
</feature>
<evidence type="ECO:0008006" key="3">
    <source>
        <dbReference type="Google" id="ProtNLM"/>
    </source>
</evidence>
<reference evidence="1 2" key="1">
    <citation type="submission" date="2014-06" db="EMBL/GenBank/DDBJ databases">
        <title>Evolutionary Origins and Diversification of the Mycorrhizal Mutualists.</title>
        <authorList>
            <consortium name="DOE Joint Genome Institute"/>
            <consortium name="Mycorrhizal Genomics Consortium"/>
            <person name="Kohler A."/>
            <person name="Kuo A."/>
            <person name="Nagy L.G."/>
            <person name="Floudas D."/>
            <person name="Copeland A."/>
            <person name="Barry K.W."/>
            <person name="Cichocki N."/>
            <person name="Veneault-Fourrey C."/>
            <person name="LaButti K."/>
            <person name="Lindquist E.A."/>
            <person name="Lipzen A."/>
            <person name="Lundell T."/>
            <person name="Morin E."/>
            <person name="Murat C."/>
            <person name="Riley R."/>
            <person name="Ohm R."/>
            <person name="Sun H."/>
            <person name="Tunlid A."/>
            <person name="Henrissat B."/>
            <person name="Grigoriev I.V."/>
            <person name="Hibbett D.S."/>
            <person name="Martin F."/>
        </authorList>
    </citation>
    <scope>NUCLEOTIDE SEQUENCE [LARGE SCALE GENOMIC DNA]</scope>
    <source>
        <strain evidence="1 2">SS14</strain>
    </source>
</reference>
<evidence type="ECO:0000313" key="1">
    <source>
        <dbReference type="EMBL" id="KIJ23976.1"/>
    </source>
</evidence>
<dbReference type="OrthoDB" id="3249214at2759"/>